<proteinExistence type="predicted"/>
<dbReference type="InterPro" id="IPR016181">
    <property type="entry name" value="Acyl_CoA_acyltransferase"/>
</dbReference>
<dbReference type="Gene3D" id="3.40.630.30">
    <property type="match status" value="1"/>
</dbReference>
<gene>
    <name evidence="1" type="ORF">AWM68_19180</name>
</gene>
<sequence>MEAVFATKEDLNRLLNWCNDAPDYQKYLSSYIKDRDDTAVVILKDEHELAAIGLLKIMTTEKTGSIWIYTKEANYQNHPEMIQTSLKWLRQKGAKNYTVI</sequence>
<dbReference type="OrthoDB" id="2971043at2"/>
<dbReference type="SUPFAM" id="SSF55729">
    <property type="entry name" value="Acyl-CoA N-acyltransferases (Nat)"/>
    <property type="match status" value="1"/>
</dbReference>
<dbReference type="Proteomes" id="UP000076567">
    <property type="component" value="Unassembled WGS sequence"/>
</dbReference>
<name>A0A163RU91_9BACL</name>
<accession>A0A163RU91</accession>
<organism evidence="1 2">
    <name type="scientific">Fictibacillus phosphorivorans</name>
    <dbReference type="NCBI Taxonomy" id="1221500"/>
    <lineage>
        <taxon>Bacteria</taxon>
        <taxon>Bacillati</taxon>
        <taxon>Bacillota</taxon>
        <taxon>Bacilli</taxon>
        <taxon>Bacillales</taxon>
        <taxon>Fictibacillaceae</taxon>
        <taxon>Fictibacillus</taxon>
    </lineage>
</organism>
<reference evidence="2" key="1">
    <citation type="submission" date="2016-01" db="EMBL/GenBank/DDBJ databases">
        <title>Draft genome of Chromobacterium sp. F49.</title>
        <authorList>
            <person name="Hong K.W."/>
        </authorList>
    </citation>
    <scope>NUCLEOTIDE SEQUENCE [LARGE SCALE GENOMIC DNA]</scope>
    <source>
        <strain evidence="2">P7IIIA</strain>
    </source>
</reference>
<dbReference type="RefSeq" id="WP_066239413.1">
    <property type="nucleotide sequence ID" value="NZ_LRFC01000009.1"/>
</dbReference>
<keyword evidence="2" id="KW-1185">Reference proteome</keyword>
<comment type="caution">
    <text evidence="1">The sequence shown here is derived from an EMBL/GenBank/DDBJ whole genome shotgun (WGS) entry which is preliminary data.</text>
</comment>
<evidence type="ECO:0000313" key="2">
    <source>
        <dbReference type="Proteomes" id="UP000076567"/>
    </source>
</evidence>
<dbReference type="EMBL" id="LRFC01000009">
    <property type="protein sequence ID" value="KZE67587.1"/>
    <property type="molecule type" value="Genomic_DNA"/>
</dbReference>
<dbReference type="AlphaFoldDB" id="A0A163RU91"/>
<evidence type="ECO:0008006" key="3">
    <source>
        <dbReference type="Google" id="ProtNLM"/>
    </source>
</evidence>
<protein>
    <recommendedName>
        <fullName evidence="3">N-acetyltransferase domain-containing protein</fullName>
    </recommendedName>
</protein>
<evidence type="ECO:0000313" key="1">
    <source>
        <dbReference type="EMBL" id="KZE67587.1"/>
    </source>
</evidence>